<dbReference type="GO" id="GO:0160147">
    <property type="term" value="F:tRNA pseudouridine(38-40) synthase activity"/>
    <property type="evidence" value="ECO:0007669"/>
    <property type="project" value="UniProtKB-EC"/>
</dbReference>
<organism evidence="9 10">
    <name type="scientific">Candidatus Spyradosoma merdigallinarum</name>
    <dbReference type="NCBI Taxonomy" id="2840950"/>
    <lineage>
        <taxon>Bacteria</taxon>
        <taxon>Pseudomonadati</taxon>
        <taxon>Verrucomicrobiota</taxon>
        <taxon>Opitutia</taxon>
        <taxon>Opitutia incertae sedis</taxon>
        <taxon>Candidatus Spyradosoma</taxon>
    </lineage>
</organism>
<feature type="domain" description="Pseudouridine synthase I TruA alpha/beta" evidence="8">
    <location>
        <begin position="162"/>
        <end position="262"/>
    </location>
</feature>
<evidence type="ECO:0000256" key="2">
    <source>
        <dbReference type="ARBA" id="ARBA00022694"/>
    </source>
</evidence>
<dbReference type="Gene3D" id="3.30.70.580">
    <property type="entry name" value="Pseudouridine synthase I, catalytic domain, N-terminal subdomain"/>
    <property type="match status" value="1"/>
</dbReference>
<reference evidence="9" key="1">
    <citation type="submission" date="2020-10" db="EMBL/GenBank/DDBJ databases">
        <authorList>
            <person name="Gilroy R."/>
        </authorList>
    </citation>
    <scope>NUCLEOTIDE SEQUENCE</scope>
    <source>
        <strain evidence="9">10669</strain>
    </source>
</reference>
<dbReference type="HAMAP" id="MF_00171">
    <property type="entry name" value="TruA"/>
    <property type="match status" value="1"/>
</dbReference>
<evidence type="ECO:0000259" key="8">
    <source>
        <dbReference type="Pfam" id="PF01416"/>
    </source>
</evidence>
<dbReference type="InterPro" id="IPR001406">
    <property type="entry name" value="PsdUridine_synth_TruA"/>
</dbReference>
<dbReference type="NCBIfam" id="TIGR00071">
    <property type="entry name" value="hisT_truA"/>
    <property type="match status" value="1"/>
</dbReference>
<proteinExistence type="inferred from homology"/>
<comment type="caution">
    <text evidence="4">Lacks conserved residue(s) required for the propagation of feature annotation.</text>
</comment>
<dbReference type="GO" id="GO:0031119">
    <property type="term" value="P:tRNA pseudouridine synthesis"/>
    <property type="evidence" value="ECO:0007669"/>
    <property type="project" value="UniProtKB-UniRule"/>
</dbReference>
<dbReference type="EC" id="5.4.99.12" evidence="4"/>
<keyword evidence="2 4" id="KW-0819">tRNA processing</keyword>
<reference evidence="9" key="2">
    <citation type="journal article" date="2021" name="PeerJ">
        <title>Extensive microbial diversity within the chicken gut microbiome revealed by metagenomics and culture.</title>
        <authorList>
            <person name="Gilroy R."/>
            <person name="Ravi A."/>
            <person name="Getino M."/>
            <person name="Pursley I."/>
            <person name="Horton D.L."/>
            <person name="Alikhan N.F."/>
            <person name="Baker D."/>
            <person name="Gharbi K."/>
            <person name="Hall N."/>
            <person name="Watson M."/>
            <person name="Adriaenssens E.M."/>
            <person name="Foster-Nyarko E."/>
            <person name="Jarju S."/>
            <person name="Secka A."/>
            <person name="Antonio M."/>
            <person name="Oren A."/>
            <person name="Chaudhuri R.R."/>
            <person name="La Ragione R."/>
            <person name="Hildebrand F."/>
            <person name="Pallen M.J."/>
        </authorList>
    </citation>
    <scope>NUCLEOTIDE SEQUENCE</scope>
    <source>
        <strain evidence="9">10669</strain>
    </source>
</reference>
<dbReference type="Pfam" id="PF01416">
    <property type="entry name" value="PseudoU_synth_1"/>
    <property type="match status" value="2"/>
</dbReference>
<comment type="caution">
    <text evidence="9">The sequence shown here is derived from an EMBL/GenBank/DDBJ whole genome shotgun (WGS) entry which is preliminary data.</text>
</comment>
<dbReference type="InterPro" id="IPR020095">
    <property type="entry name" value="PsdUridine_synth_TruA_C"/>
</dbReference>
<dbReference type="Gene3D" id="3.30.70.660">
    <property type="entry name" value="Pseudouridine synthase I, catalytic domain, C-terminal subdomain"/>
    <property type="match status" value="1"/>
</dbReference>
<dbReference type="InterPro" id="IPR020103">
    <property type="entry name" value="PsdUridine_synth_cat_dom_sf"/>
</dbReference>
<feature type="active site" description="Nucleophile" evidence="4 5">
    <location>
        <position position="68"/>
    </location>
</feature>
<protein>
    <recommendedName>
        <fullName evidence="4">tRNA pseudouridine synthase A</fullName>
        <ecNumber evidence="4">5.4.99.12</ecNumber>
    </recommendedName>
    <alternativeName>
        <fullName evidence="4">tRNA pseudouridine(38-40) synthase</fullName>
    </alternativeName>
    <alternativeName>
        <fullName evidence="4">tRNA pseudouridylate synthase I</fullName>
    </alternativeName>
    <alternativeName>
        <fullName evidence="4">tRNA-uridine isomerase I</fullName>
    </alternativeName>
</protein>
<dbReference type="InterPro" id="IPR020097">
    <property type="entry name" value="PsdUridine_synth_TruA_a/b_dom"/>
</dbReference>
<dbReference type="FunFam" id="3.30.70.580:FF:000001">
    <property type="entry name" value="tRNA pseudouridine synthase A"/>
    <property type="match status" value="1"/>
</dbReference>
<dbReference type="InterPro" id="IPR020094">
    <property type="entry name" value="TruA/RsuA/RluB/E/F_N"/>
</dbReference>
<evidence type="ECO:0000313" key="9">
    <source>
        <dbReference type="EMBL" id="HIV03892.1"/>
    </source>
</evidence>
<dbReference type="GO" id="GO:0003723">
    <property type="term" value="F:RNA binding"/>
    <property type="evidence" value="ECO:0007669"/>
    <property type="project" value="InterPro"/>
</dbReference>
<name>A0A9D1NJY2_9BACT</name>
<sequence length="262" mass="29514">MQKPPSEKPFNAIPEGFTRYRCVVAYDGTDFHGWQSQACGLAIQDFLEKRLSQITREEIRIHGSGRTDSGVHARGQCFHFDSRWNYPPETLLRALHSGLPSGIVVLRAAKAKNGFHARFSVKGKRYRYVIREGFPTPFETRFCWGVGERRLDVPAMARAGTLLLGEHDFSAFGANHASADRENPVKDLRRLDVARRGKKIIVTTEASGYLYKMVRRLVGGLYAVGVGKMSPEDLLAYREARICDARVSTAPARGLFMEKVFY</sequence>
<dbReference type="Proteomes" id="UP000886812">
    <property type="component" value="Unassembled WGS sequence"/>
</dbReference>
<dbReference type="SUPFAM" id="SSF55120">
    <property type="entry name" value="Pseudouridine synthase"/>
    <property type="match status" value="1"/>
</dbReference>
<comment type="catalytic activity">
    <reaction evidence="4 7">
        <text>uridine(38/39/40) in tRNA = pseudouridine(38/39/40) in tRNA</text>
        <dbReference type="Rhea" id="RHEA:22376"/>
        <dbReference type="Rhea" id="RHEA-COMP:10085"/>
        <dbReference type="Rhea" id="RHEA-COMP:10087"/>
        <dbReference type="ChEBI" id="CHEBI:65314"/>
        <dbReference type="ChEBI" id="CHEBI:65315"/>
        <dbReference type="EC" id="5.4.99.12"/>
    </reaction>
</comment>
<feature type="binding site" evidence="4 6">
    <location>
        <position position="126"/>
    </location>
    <ligand>
        <name>substrate</name>
    </ligand>
</feature>
<evidence type="ECO:0000256" key="6">
    <source>
        <dbReference type="PIRSR" id="PIRSR001430-2"/>
    </source>
</evidence>
<evidence type="ECO:0000256" key="3">
    <source>
        <dbReference type="ARBA" id="ARBA00023235"/>
    </source>
</evidence>
<dbReference type="EMBL" id="DVOG01000053">
    <property type="protein sequence ID" value="HIV03892.1"/>
    <property type="molecule type" value="Genomic_DNA"/>
</dbReference>
<dbReference type="PIRSF" id="PIRSF001430">
    <property type="entry name" value="tRNA_psdUrid_synth"/>
    <property type="match status" value="1"/>
</dbReference>
<dbReference type="CDD" id="cd02570">
    <property type="entry name" value="PseudoU_synth_EcTruA"/>
    <property type="match status" value="1"/>
</dbReference>
<evidence type="ECO:0000256" key="5">
    <source>
        <dbReference type="PIRSR" id="PIRSR001430-1"/>
    </source>
</evidence>
<accession>A0A9D1NJY2</accession>
<dbReference type="AlphaFoldDB" id="A0A9D1NJY2"/>
<feature type="domain" description="Pseudouridine synthase I TruA alpha/beta" evidence="8">
    <location>
        <begin position="24"/>
        <end position="119"/>
    </location>
</feature>
<evidence type="ECO:0000256" key="7">
    <source>
        <dbReference type="RuleBase" id="RU003792"/>
    </source>
</evidence>
<evidence type="ECO:0000256" key="1">
    <source>
        <dbReference type="ARBA" id="ARBA00009375"/>
    </source>
</evidence>
<keyword evidence="3 4" id="KW-0413">Isomerase</keyword>
<comment type="function">
    <text evidence="4">Formation of pseudouridine at positions 38, 39 and 40 in the anticodon stem and loop of transfer RNAs.</text>
</comment>
<dbReference type="PANTHER" id="PTHR11142">
    <property type="entry name" value="PSEUDOURIDYLATE SYNTHASE"/>
    <property type="match status" value="1"/>
</dbReference>
<comment type="similarity">
    <text evidence="1 4 7">Belongs to the tRNA pseudouridine synthase TruA family.</text>
</comment>
<evidence type="ECO:0000256" key="4">
    <source>
        <dbReference type="HAMAP-Rule" id="MF_00171"/>
    </source>
</evidence>
<gene>
    <name evidence="4 9" type="primary">truA</name>
    <name evidence="9" type="ORF">IAC75_01930</name>
</gene>
<evidence type="ECO:0000313" key="10">
    <source>
        <dbReference type="Proteomes" id="UP000886812"/>
    </source>
</evidence>
<dbReference type="PANTHER" id="PTHR11142:SF0">
    <property type="entry name" value="TRNA PSEUDOURIDINE SYNTHASE-LIKE 1"/>
    <property type="match status" value="1"/>
</dbReference>
<comment type="subunit">
    <text evidence="4">Homodimer.</text>
</comment>